<organism evidence="2 3">
    <name type="scientific">Candidatus Thermofonsia Clade 3 bacterium</name>
    <dbReference type="NCBI Taxonomy" id="2364212"/>
    <lineage>
        <taxon>Bacteria</taxon>
        <taxon>Bacillati</taxon>
        <taxon>Chloroflexota</taxon>
        <taxon>Candidatus Thermofontia</taxon>
        <taxon>Candidatus Thermofonsia Clade 3</taxon>
    </lineage>
</organism>
<feature type="transmembrane region" description="Helical" evidence="1">
    <location>
        <begin position="100"/>
        <end position="118"/>
    </location>
</feature>
<gene>
    <name evidence="2" type="ORF">CUN48_09760</name>
</gene>
<accession>A0A2M8QBQ3</accession>
<feature type="transmembrane region" description="Helical" evidence="1">
    <location>
        <begin position="283"/>
        <end position="306"/>
    </location>
</feature>
<evidence type="ECO:0000313" key="3">
    <source>
        <dbReference type="Proteomes" id="UP000230790"/>
    </source>
</evidence>
<reference evidence="2 3" key="1">
    <citation type="submission" date="2017-11" db="EMBL/GenBank/DDBJ databases">
        <title>Evolution of Phototrophy in the Chloroflexi Phylum Driven by Horizontal Gene Transfer.</title>
        <authorList>
            <person name="Ward L.M."/>
            <person name="Hemp J."/>
            <person name="Shih P.M."/>
            <person name="Mcglynn S.E."/>
            <person name="Fischer W."/>
        </authorList>
    </citation>
    <scope>NUCLEOTIDE SEQUENCE [LARGE SCALE GENOMIC DNA]</scope>
    <source>
        <strain evidence="2">JP3_7</strain>
    </source>
</reference>
<feature type="transmembrane region" description="Helical" evidence="1">
    <location>
        <begin position="130"/>
        <end position="152"/>
    </location>
</feature>
<dbReference type="EMBL" id="PGTN01000060">
    <property type="protein sequence ID" value="PJF47227.1"/>
    <property type="molecule type" value="Genomic_DNA"/>
</dbReference>
<dbReference type="Proteomes" id="UP000230790">
    <property type="component" value="Unassembled WGS sequence"/>
</dbReference>
<keyword evidence="1" id="KW-0472">Membrane</keyword>
<evidence type="ECO:0000256" key="1">
    <source>
        <dbReference type="SAM" id="Phobius"/>
    </source>
</evidence>
<sequence>MQAKRSAYHELIEAMSSASFGAVLQSTCAVFARHPLPILACSLLCFAGVGILGALIYAALMLRGMAAQNSYFALAASAFNLQMQIQAALGAFTFLVGRGAITWIALRAPVGAAVTLRAAFGAALWRWRPLLASSLLYGALITVSLVGITWMLREARLDVSNYRWVRRDAHAILNMALVRTIAQLPPDPGSPFTELYSATRFHLARQSGSSLGWVLYQPSPVRLPAAVLLAGFAGALLACLTETLLCMRTARIMHMPQSSALGWLVPTVRLSLSRFWRVAAWRWGVRLAVVGLCAAALTLPITLHQGAVVPLMVSEARAYWPYPVNISAYAIGAALVGAFTIPFGLIFEAQMFLALSNDR</sequence>
<comment type="caution">
    <text evidence="2">The sequence shown here is derived from an EMBL/GenBank/DDBJ whole genome shotgun (WGS) entry which is preliminary data.</text>
</comment>
<feature type="transmembrane region" description="Helical" evidence="1">
    <location>
        <begin position="72"/>
        <end position="94"/>
    </location>
</feature>
<feature type="transmembrane region" description="Helical" evidence="1">
    <location>
        <begin position="38"/>
        <end position="60"/>
    </location>
</feature>
<feature type="transmembrane region" description="Helical" evidence="1">
    <location>
        <begin position="326"/>
        <end position="347"/>
    </location>
</feature>
<protein>
    <submittedName>
        <fullName evidence="2">Uncharacterized protein</fullName>
    </submittedName>
</protein>
<name>A0A2M8QBQ3_9CHLR</name>
<evidence type="ECO:0000313" key="2">
    <source>
        <dbReference type="EMBL" id="PJF47227.1"/>
    </source>
</evidence>
<keyword evidence="1" id="KW-1133">Transmembrane helix</keyword>
<proteinExistence type="predicted"/>
<keyword evidence="1" id="KW-0812">Transmembrane</keyword>
<dbReference type="AlphaFoldDB" id="A0A2M8QBQ3"/>
<feature type="transmembrane region" description="Helical" evidence="1">
    <location>
        <begin position="223"/>
        <end position="245"/>
    </location>
</feature>